<keyword evidence="3 7" id="KW-1133">Transmembrane helix</keyword>
<dbReference type="GO" id="GO:0008201">
    <property type="term" value="F:heparin binding"/>
    <property type="evidence" value="ECO:0007669"/>
    <property type="project" value="UniProtKB-UniRule"/>
</dbReference>
<feature type="chain" id="PRO_5041731898" evidence="8">
    <location>
        <begin position="21"/>
        <end position="759"/>
    </location>
</feature>
<protein>
    <submittedName>
        <fullName evidence="12">Uncharacterized protein</fullName>
    </submittedName>
</protein>
<sequence>MFFNFLGFLIFYNFIVLGHSLYSVAFECGKPAIYLNNEFWVTDLTQDCLEDELSILNYCKKVYSERNITAVVSAPPIDVVLSDWCEFAHKKLAKCQSISDKRHEIKPFICLDNIPMTTLFTPVGCQLSSLDNERSYVCENYKFWESSTREACLIRNMRFQSYLPYKPCISEKDFRSMYFAAAKVVCCKNLDSDFTNSAAVMKPLTDPGNKISSMSHKPSRLGNKLTTTENGIWDSDKTVINYLSFAKQNSSSGLLIPERERYSQAKLALGDDLRKREKVLEQKFSSEESLISPEDWLNEPVKSQLEEDSLVQEFLSKFIKLENQSERDRKTLETIHHQRIEAQMLERRNAMQNTWEKAVNIENPNNFTLFETLKRLFRVVEHDRSHYIKRFEHLRNMELPEAAQQLASIKEKLVELDILLNKSLEKINLHPELSPPLLTYANYLRNNEYRDLESQSKAVLVADVTLPDMIKLPTFQEQVSLKAEKILAKHRHHLEPLYSDKLTTNKSNKSRIKPPRRHKMLTDHPFGGNKNKNFSNSHQMKTTIIIPTVSNLVDIDVKSFLSTVDYSSSLSLNQNQHKPHINSSEMTENKTNVQFGSYQNISVVMLHSDQLLNTSNSSTINLSTQIHVHKTTYILLILLGIVLCFICLFIILRRYFTSIRYNRKGYTLTVVEVDEVIAPKVNSPQFLPVKQSRLRNISKSITNHHRHHHNDSIHYWQLNGYENPAYKITSNTTDKFNNTNRYHHLGLFHQDNSFDDFEI</sequence>
<evidence type="ECO:0000259" key="10">
    <source>
        <dbReference type="PROSITE" id="PS51870"/>
    </source>
</evidence>
<comment type="caution">
    <text evidence="5">Lacks conserved residue(s) required for the propagation of feature annotation.</text>
</comment>
<feature type="region of interest" description="Disordered" evidence="6">
    <location>
        <begin position="504"/>
        <end position="534"/>
    </location>
</feature>
<dbReference type="GO" id="GO:0016020">
    <property type="term" value="C:membrane"/>
    <property type="evidence" value="ECO:0007669"/>
    <property type="project" value="UniProtKB-SubCell"/>
</dbReference>
<dbReference type="InterPro" id="IPR036176">
    <property type="entry name" value="E2_sf"/>
</dbReference>
<keyword evidence="8" id="KW-0732">Signal</keyword>
<reference evidence="11" key="1">
    <citation type="submission" date="2022-06" db="EMBL/GenBank/DDBJ databases">
        <authorList>
            <person name="Berger JAMES D."/>
            <person name="Berger JAMES D."/>
        </authorList>
    </citation>
    <scope>NUCLEOTIDE SEQUENCE [LARGE SCALE GENOMIC DNA]</scope>
</reference>
<feature type="disulfide bond" evidence="5">
    <location>
        <begin position="138"/>
        <end position="168"/>
    </location>
</feature>
<evidence type="ECO:0000256" key="8">
    <source>
        <dbReference type="SAM" id="SignalP"/>
    </source>
</evidence>
<evidence type="ECO:0000259" key="9">
    <source>
        <dbReference type="PROSITE" id="PS51869"/>
    </source>
</evidence>
<evidence type="ECO:0000313" key="11">
    <source>
        <dbReference type="Proteomes" id="UP000050792"/>
    </source>
</evidence>
<organism evidence="11 12">
    <name type="scientific">Schistosoma rodhaini</name>
    <dbReference type="NCBI Taxonomy" id="6188"/>
    <lineage>
        <taxon>Eukaryota</taxon>
        <taxon>Metazoa</taxon>
        <taxon>Spiralia</taxon>
        <taxon>Lophotrochozoa</taxon>
        <taxon>Platyhelminthes</taxon>
        <taxon>Trematoda</taxon>
        <taxon>Digenea</taxon>
        <taxon>Strigeidida</taxon>
        <taxon>Schistosomatoidea</taxon>
        <taxon>Schistosomatidae</taxon>
        <taxon>Schistosoma</taxon>
    </lineage>
</organism>
<evidence type="ECO:0000256" key="2">
    <source>
        <dbReference type="ARBA" id="ARBA00022692"/>
    </source>
</evidence>
<feature type="domain" description="E1" evidence="9">
    <location>
        <begin position="18"/>
        <end position="189"/>
    </location>
</feature>
<dbReference type="Gene3D" id="1.20.120.770">
    <property type="entry name" value="Amyloid precursor protein, E2 domain"/>
    <property type="match status" value="1"/>
</dbReference>
<dbReference type="InterPro" id="IPR008155">
    <property type="entry name" value="Amyloid_glyco"/>
</dbReference>
<dbReference type="WBParaSite" id="SRDH1_24830.1">
    <property type="protein sequence ID" value="SRDH1_24830.1"/>
    <property type="gene ID" value="SRDH1_24830"/>
</dbReference>
<comment type="subcellular location">
    <subcellularLocation>
        <location evidence="1">Membrane</location>
        <topology evidence="1">Single-pass type I membrane protein</topology>
    </subcellularLocation>
</comment>
<keyword evidence="2 7" id="KW-0812">Transmembrane</keyword>
<evidence type="ECO:0000256" key="3">
    <source>
        <dbReference type="ARBA" id="ARBA00022989"/>
    </source>
</evidence>
<comment type="similarity">
    <text evidence="5">Belongs to the APP family.</text>
</comment>
<dbReference type="Pfam" id="PF12925">
    <property type="entry name" value="APP_E2"/>
    <property type="match status" value="1"/>
</dbReference>
<dbReference type="Gene3D" id="3.90.570.10">
    <property type="entry name" value="Amyloidogenic glycoprotein, heparin-binding domain"/>
    <property type="match status" value="1"/>
</dbReference>
<dbReference type="SUPFAM" id="SSF56491">
    <property type="entry name" value="A heparin-binding domain"/>
    <property type="match status" value="1"/>
</dbReference>
<evidence type="ECO:0000256" key="7">
    <source>
        <dbReference type="SAM" id="Phobius"/>
    </source>
</evidence>
<keyword evidence="11" id="KW-1185">Reference proteome</keyword>
<reference evidence="12" key="2">
    <citation type="submission" date="2023-11" db="UniProtKB">
        <authorList>
            <consortium name="WormBaseParasite"/>
        </authorList>
    </citation>
    <scope>IDENTIFICATION</scope>
</reference>
<dbReference type="InterPro" id="IPR008154">
    <property type="entry name" value="Amyloid_glyco_extra"/>
</dbReference>
<dbReference type="AlphaFoldDB" id="A0AA85EU32"/>
<dbReference type="GO" id="GO:0007409">
    <property type="term" value="P:axonogenesis"/>
    <property type="evidence" value="ECO:0007669"/>
    <property type="project" value="TreeGrafter"/>
</dbReference>
<dbReference type="Pfam" id="PF02177">
    <property type="entry name" value="APP_N"/>
    <property type="match status" value="1"/>
</dbReference>
<feature type="region of interest" description="CuBD subdomain" evidence="5">
    <location>
        <begin position="123"/>
        <end position="189"/>
    </location>
</feature>
<evidence type="ECO:0000313" key="12">
    <source>
        <dbReference type="WBParaSite" id="SRDH1_24830.1"/>
    </source>
</evidence>
<name>A0AA85EU32_9TREM</name>
<feature type="compositionally biased region" description="Basic residues" evidence="6">
    <location>
        <begin position="508"/>
        <end position="519"/>
    </location>
</feature>
<dbReference type="SUPFAM" id="SSF109843">
    <property type="entry name" value="CAPPD, an extracellular domain of amyloid beta A4 protein"/>
    <property type="match status" value="1"/>
</dbReference>
<dbReference type="Proteomes" id="UP000050792">
    <property type="component" value="Unassembled WGS sequence"/>
</dbReference>
<proteinExistence type="inferred from homology"/>
<feature type="transmembrane region" description="Helical" evidence="7">
    <location>
        <begin position="633"/>
        <end position="656"/>
    </location>
</feature>
<evidence type="ECO:0000256" key="4">
    <source>
        <dbReference type="ARBA" id="ARBA00023136"/>
    </source>
</evidence>
<dbReference type="PANTHER" id="PTHR23103">
    <property type="entry name" value="ALZHEIMER'S DISEASE BETA-AMYLOID RELATED"/>
    <property type="match status" value="1"/>
</dbReference>
<feature type="region of interest" description="GFLD subdomain" evidence="5">
    <location>
        <begin position="18"/>
        <end position="115"/>
    </location>
</feature>
<dbReference type="GO" id="GO:0007417">
    <property type="term" value="P:central nervous system development"/>
    <property type="evidence" value="ECO:0007669"/>
    <property type="project" value="TreeGrafter"/>
</dbReference>
<dbReference type="PANTHER" id="PTHR23103:SF15">
    <property type="entry name" value="AMYLOID-BETA-LIKE PROTEIN"/>
    <property type="match status" value="1"/>
</dbReference>
<dbReference type="InterPro" id="IPR024329">
    <property type="entry name" value="Amyloid_glyco_E2_domain"/>
</dbReference>
<evidence type="ECO:0000256" key="5">
    <source>
        <dbReference type="PROSITE-ProRule" id="PRU01217"/>
    </source>
</evidence>
<evidence type="ECO:0000256" key="1">
    <source>
        <dbReference type="ARBA" id="ARBA00004479"/>
    </source>
</evidence>
<accession>A0AA85EU32</accession>
<dbReference type="PROSITE" id="PS51870">
    <property type="entry name" value="APP_E2"/>
    <property type="match status" value="1"/>
</dbReference>
<evidence type="ECO:0000256" key="6">
    <source>
        <dbReference type="SAM" id="MobiDB-lite"/>
    </source>
</evidence>
<dbReference type="InterPro" id="IPR036454">
    <property type="entry name" value="Amyloid_glyco_heparin-bd_sf"/>
</dbReference>
<dbReference type="SMART" id="SM00006">
    <property type="entry name" value="A4_EXTRA"/>
    <property type="match status" value="1"/>
</dbReference>
<feature type="signal peptide" evidence="8">
    <location>
        <begin position="1"/>
        <end position="20"/>
    </location>
</feature>
<dbReference type="InterPro" id="IPR015849">
    <property type="entry name" value="Amyloid_glyco_heparin-bd"/>
</dbReference>
<dbReference type="PROSITE" id="PS51869">
    <property type="entry name" value="APP_E1"/>
    <property type="match status" value="1"/>
</dbReference>
<keyword evidence="5" id="KW-1015">Disulfide bond</keyword>
<keyword evidence="4 7" id="KW-0472">Membrane</keyword>
<feature type="domain" description="E2" evidence="10">
    <location>
        <begin position="244"/>
        <end position="444"/>
    </location>
</feature>